<dbReference type="Proteomes" id="UP000677228">
    <property type="component" value="Unassembled WGS sequence"/>
</dbReference>
<dbReference type="PANTHER" id="PTHR13871">
    <property type="entry name" value="THIOREDOXIN"/>
    <property type="match status" value="1"/>
</dbReference>
<dbReference type="PANTHER" id="PTHR13871:SF96">
    <property type="entry name" value="THIOREDOXIN DOMAIN-CONTAINING PROTEIN"/>
    <property type="match status" value="1"/>
</dbReference>
<organism evidence="10 13">
    <name type="scientific">Didymodactylos carnosus</name>
    <dbReference type="NCBI Taxonomy" id="1234261"/>
    <lineage>
        <taxon>Eukaryota</taxon>
        <taxon>Metazoa</taxon>
        <taxon>Spiralia</taxon>
        <taxon>Gnathifera</taxon>
        <taxon>Rotifera</taxon>
        <taxon>Eurotatoria</taxon>
        <taxon>Bdelloidea</taxon>
        <taxon>Philodinida</taxon>
        <taxon>Philodinidae</taxon>
        <taxon>Didymodactylos</taxon>
    </lineage>
</organism>
<reference evidence="10" key="1">
    <citation type="submission" date="2021-02" db="EMBL/GenBank/DDBJ databases">
        <authorList>
            <person name="Nowell W R."/>
        </authorList>
    </citation>
    <scope>NUCLEOTIDE SEQUENCE</scope>
</reference>
<gene>
    <name evidence="10" type="ORF">GPM918_LOCUS25898</name>
    <name evidence="9" type="ORF">OVA965_LOCUS24219</name>
    <name evidence="11" type="ORF">SRO942_LOCUS25962</name>
    <name evidence="12" type="ORF">TMI583_LOCUS24939</name>
</gene>
<evidence type="ECO:0000256" key="1">
    <source>
        <dbReference type="ARBA" id="ARBA00012612"/>
    </source>
</evidence>
<comment type="catalytic activity">
    <reaction evidence="6">
        <text>[protein]-dithiol + NAD(+) = [protein]-disulfide + NADH + H(+)</text>
        <dbReference type="Rhea" id="RHEA:18749"/>
        <dbReference type="Rhea" id="RHEA-COMP:10593"/>
        <dbReference type="Rhea" id="RHEA-COMP:10594"/>
        <dbReference type="ChEBI" id="CHEBI:15378"/>
        <dbReference type="ChEBI" id="CHEBI:29950"/>
        <dbReference type="ChEBI" id="CHEBI:50058"/>
        <dbReference type="ChEBI" id="CHEBI:57540"/>
        <dbReference type="ChEBI" id="CHEBI:57945"/>
        <dbReference type="EC" id="1.8.1.8"/>
    </reaction>
</comment>
<evidence type="ECO:0000256" key="3">
    <source>
        <dbReference type="ARBA" id="ARBA00023002"/>
    </source>
</evidence>
<dbReference type="AlphaFoldDB" id="A0A814ZMQ1"/>
<evidence type="ECO:0000259" key="8">
    <source>
        <dbReference type="PROSITE" id="PS51352"/>
    </source>
</evidence>
<dbReference type="EMBL" id="CAJOBC010012442">
    <property type="protein sequence ID" value="CAF4012073.1"/>
    <property type="molecule type" value="Genomic_DNA"/>
</dbReference>
<keyword evidence="13" id="KW-1185">Reference proteome</keyword>
<dbReference type="Pfam" id="PF13905">
    <property type="entry name" value="Thioredoxin_8"/>
    <property type="match status" value="1"/>
</dbReference>
<evidence type="ECO:0000256" key="5">
    <source>
        <dbReference type="ARBA" id="ARBA00025782"/>
    </source>
</evidence>
<dbReference type="InterPro" id="IPR052259">
    <property type="entry name" value="Nucleoredoxin-like"/>
</dbReference>
<protein>
    <recommendedName>
        <fullName evidence="1">protein-disulfide reductase</fullName>
        <ecNumber evidence="1">1.8.1.8</ecNumber>
    </recommendedName>
</protein>
<dbReference type="InterPro" id="IPR036249">
    <property type="entry name" value="Thioredoxin-like_sf"/>
</dbReference>
<dbReference type="PROSITE" id="PS51352">
    <property type="entry name" value="THIOREDOXIN_2"/>
    <property type="match status" value="1"/>
</dbReference>
<comment type="catalytic activity">
    <reaction evidence="7">
        <text>[protein]-dithiol + NADP(+) = [protein]-disulfide + NADPH + H(+)</text>
        <dbReference type="Rhea" id="RHEA:18753"/>
        <dbReference type="Rhea" id="RHEA-COMP:10593"/>
        <dbReference type="Rhea" id="RHEA-COMP:10594"/>
        <dbReference type="ChEBI" id="CHEBI:15378"/>
        <dbReference type="ChEBI" id="CHEBI:29950"/>
        <dbReference type="ChEBI" id="CHEBI:50058"/>
        <dbReference type="ChEBI" id="CHEBI:57783"/>
        <dbReference type="ChEBI" id="CHEBI:58349"/>
        <dbReference type="EC" id="1.8.1.8"/>
    </reaction>
</comment>
<evidence type="ECO:0000256" key="7">
    <source>
        <dbReference type="ARBA" id="ARBA00047804"/>
    </source>
</evidence>
<sequence>MAGIAKLFSGHIINRSNKEVDLNDEKYKGKIFGLYFSAHWCPPCRVFTPLLSEIYKEYHREKNFKIIFISSDSDEKSFNDYYKNMPWLALDFKERRKKETLSNKFHVNEIPKLILIDGDSGKIICTNAKDQILHLDPEGINFPWKSNK</sequence>
<evidence type="ECO:0000256" key="4">
    <source>
        <dbReference type="ARBA" id="ARBA00023027"/>
    </source>
</evidence>
<evidence type="ECO:0000256" key="2">
    <source>
        <dbReference type="ARBA" id="ARBA00022737"/>
    </source>
</evidence>
<name>A0A814ZMQ1_9BILA</name>
<proteinExistence type="inferred from homology"/>
<accession>A0A814ZMQ1</accession>
<dbReference type="Proteomes" id="UP000682733">
    <property type="component" value="Unassembled WGS sequence"/>
</dbReference>
<evidence type="ECO:0000313" key="13">
    <source>
        <dbReference type="Proteomes" id="UP000663829"/>
    </source>
</evidence>
<evidence type="ECO:0000313" key="9">
    <source>
        <dbReference type="EMBL" id="CAF1206056.1"/>
    </source>
</evidence>
<comment type="caution">
    <text evidence="10">The sequence shown here is derived from an EMBL/GenBank/DDBJ whole genome shotgun (WGS) entry which is preliminary data.</text>
</comment>
<dbReference type="EMBL" id="CAJNOQ010010218">
    <property type="protein sequence ID" value="CAF1246095.1"/>
    <property type="molecule type" value="Genomic_DNA"/>
</dbReference>
<dbReference type="InterPro" id="IPR012336">
    <property type="entry name" value="Thioredoxin-like_fold"/>
</dbReference>
<feature type="domain" description="Thioredoxin" evidence="8">
    <location>
        <begin position="1"/>
        <end position="148"/>
    </location>
</feature>
<keyword evidence="3" id="KW-0560">Oxidoreductase</keyword>
<dbReference type="Gene3D" id="3.40.30.10">
    <property type="entry name" value="Glutaredoxin"/>
    <property type="match status" value="1"/>
</dbReference>
<dbReference type="SUPFAM" id="SSF52833">
    <property type="entry name" value="Thioredoxin-like"/>
    <property type="match status" value="1"/>
</dbReference>
<keyword evidence="2" id="KW-0677">Repeat</keyword>
<evidence type="ECO:0000256" key="6">
    <source>
        <dbReference type="ARBA" id="ARBA00047388"/>
    </source>
</evidence>
<evidence type="ECO:0000313" key="10">
    <source>
        <dbReference type="EMBL" id="CAF1246095.1"/>
    </source>
</evidence>
<comment type="similarity">
    <text evidence="5">Belongs to the nucleoredoxin family.</text>
</comment>
<evidence type="ECO:0000313" key="12">
    <source>
        <dbReference type="EMBL" id="CAF4015423.1"/>
    </source>
</evidence>
<evidence type="ECO:0000313" key="11">
    <source>
        <dbReference type="EMBL" id="CAF4012073.1"/>
    </source>
</evidence>
<keyword evidence="4" id="KW-0520">NAD</keyword>
<dbReference type="OrthoDB" id="409136at2759"/>
<dbReference type="InterPro" id="IPR013766">
    <property type="entry name" value="Thioredoxin_domain"/>
</dbReference>
<dbReference type="Proteomes" id="UP000681722">
    <property type="component" value="Unassembled WGS sequence"/>
</dbReference>
<dbReference type="GO" id="GO:0047134">
    <property type="term" value="F:protein-disulfide reductase [NAD(P)H] activity"/>
    <property type="evidence" value="ECO:0007669"/>
    <property type="project" value="UniProtKB-EC"/>
</dbReference>
<dbReference type="EC" id="1.8.1.8" evidence="1"/>
<dbReference type="EMBL" id="CAJOBA010036027">
    <property type="protein sequence ID" value="CAF4015423.1"/>
    <property type="molecule type" value="Genomic_DNA"/>
</dbReference>
<dbReference type="Proteomes" id="UP000663829">
    <property type="component" value="Unassembled WGS sequence"/>
</dbReference>
<dbReference type="EMBL" id="CAJNOK010014494">
    <property type="protein sequence ID" value="CAF1206056.1"/>
    <property type="molecule type" value="Genomic_DNA"/>
</dbReference>